<dbReference type="AlphaFoldDB" id="A0A5B2XRK0"/>
<feature type="domain" description="Peptidase C39-like" evidence="2">
    <location>
        <begin position="53"/>
        <end position="178"/>
    </location>
</feature>
<evidence type="ECO:0000313" key="3">
    <source>
        <dbReference type="EMBL" id="KAA2266036.1"/>
    </source>
</evidence>
<dbReference type="OrthoDB" id="1655016at2"/>
<dbReference type="InterPro" id="IPR038765">
    <property type="entry name" value="Papain-like_cys_pep_sf"/>
</dbReference>
<gene>
    <name evidence="3" type="ORF">F0L68_02615</name>
</gene>
<dbReference type="InterPro" id="IPR039564">
    <property type="entry name" value="Peptidase_C39-like"/>
</dbReference>
<organism evidence="3 4">
    <name type="scientific">Solihabitans fulvus</name>
    <dbReference type="NCBI Taxonomy" id="1892852"/>
    <lineage>
        <taxon>Bacteria</taxon>
        <taxon>Bacillati</taxon>
        <taxon>Actinomycetota</taxon>
        <taxon>Actinomycetes</taxon>
        <taxon>Pseudonocardiales</taxon>
        <taxon>Pseudonocardiaceae</taxon>
        <taxon>Solihabitans</taxon>
    </lineage>
</organism>
<reference evidence="3 4" key="2">
    <citation type="submission" date="2019-09" db="EMBL/GenBank/DDBJ databases">
        <authorList>
            <person name="Jin C."/>
        </authorList>
    </citation>
    <scope>NUCLEOTIDE SEQUENCE [LARGE SCALE GENOMIC DNA]</scope>
    <source>
        <strain evidence="3 4">AN110305</strain>
    </source>
</reference>
<proteinExistence type="predicted"/>
<dbReference type="Proteomes" id="UP000323454">
    <property type="component" value="Unassembled WGS sequence"/>
</dbReference>
<evidence type="ECO:0000256" key="1">
    <source>
        <dbReference type="SAM" id="SignalP"/>
    </source>
</evidence>
<reference evidence="3 4" key="1">
    <citation type="submission" date="2019-09" db="EMBL/GenBank/DDBJ databases">
        <title>Goodfellowia gen. nov., a new genus of the Pseudonocardineae related to Actinoalloteichus, containing Goodfellowia coeruleoviolacea gen. nov., comb. nov. gen. nov., comb. nov.</title>
        <authorList>
            <person name="Labeda D."/>
        </authorList>
    </citation>
    <scope>NUCLEOTIDE SEQUENCE [LARGE SCALE GENOMIC DNA]</scope>
    <source>
        <strain evidence="3 4">AN110305</strain>
    </source>
</reference>
<sequence length="203" mass="21467">MRRTTKALGLLVGTALTMGTLMGAAGTANAVTEPGVDASAVQYAGEKVLPHDYQVQQTGYWCSAAAAHIALSVRGKSVSQGELARYMHVDGNGLPNINNLADALNHYTGSRYYQVKQWGSDAELRQKLTADVQYNVDRGHAVVINVVRIGSAHFPGGHYATIVGYRAGGGEFAIADPASASRQLIWLSAGDVAGGIKLHRYVA</sequence>
<keyword evidence="4" id="KW-1185">Reference proteome</keyword>
<dbReference type="Gene3D" id="3.90.70.10">
    <property type="entry name" value="Cysteine proteinases"/>
    <property type="match status" value="1"/>
</dbReference>
<feature type="signal peptide" evidence="1">
    <location>
        <begin position="1"/>
        <end position="30"/>
    </location>
</feature>
<keyword evidence="1" id="KW-0732">Signal</keyword>
<name>A0A5B2XRK0_9PSEU</name>
<protein>
    <recommendedName>
        <fullName evidence="2">Peptidase C39-like domain-containing protein</fullName>
    </recommendedName>
</protein>
<evidence type="ECO:0000313" key="4">
    <source>
        <dbReference type="Proteomes" id="UP000323454"/>
    </source>
</evidence>
<dbReference type="RefSeq" id="WP_149847773.1">
    <property type="nucleotide sequence ID" value="NZ_VUOB01000003.1"/>
</dbReference>
<dbReference type="SUPFAM" id="SSF54001">
    <property type="entry name" value="Cysteine proteinases"/>
    <property type="match status" value="1"/>
</dbReference>
<dbReference type="Pfam" id="PF13529">
    <property type="entry name" value="Peptidase_C39_2"/>
    <property type="match status" value="1"/>
</dbReference>
<comment type="caution">
    <text evidence="3">The sequence shown here is derived from an EMBL/GenBank/DDBJ whole genome shotgun (WGS) entry which is preliminary data.</text>
</comment>
<evidence type="ECO:0000259" key="2">
    <source>
        <dbReference type="Pfam" id="PF13529"/>
    </source>
</evidence>
<feature type="chain" id="PRO_5022715770" description="Peptidase C39-like domain-containing protein" evidence="1">
    <location>
        <begin position="31"/>
        <end position="203"/>
    </location>
</feature>
<dbReference type="EMBL" id="VUOB01000003">
    <property type="protein sequence ID" value="KAA2266036.1"/>
    <property type="molecule type" value="Genomic_DNA"/>
</dbReference>
<accession>A0A5B2XRK0</accession>